<feature type="compositionally biased region" description="Low complexity" evidence="5">
    <location>
        <begin position="309"/>
        <end position="322"/>
    </location>
</feature>
<evidence type="ECO:0000256" key="1">
    <source>
        <dbReference type="ARBA" id="ARBA00009437"/>
    </source>
</evidence>
<dbReference type="InterPro" id="IPR058163">
    <property type="entry name" value="LysR-type_TF_proteobact-type"/>
</dbReference>
<keyword evidence="2" id="KW-0805">Transcription regulation</keyword>
<feature type="region of interest" description="Disordered" evidence="5">
    <location>
        <begin position="309"/>
        <end position="329"/>
    </location>
</feature>
<evidence type="ECO:0000313" key="7">
    <source>
        <dbReference type="EMBL" id="RBP18172.1"/>
    </source>
</evidence>
<comment type="caution">
    <text evidence="7">The sequence shown here is derived from an EMBL/GenBank/DDBJ whole genome shotgun (WGS) entry which is preliminary data.</text>
</comment>
<dbReference type="InterPro" id="IPR036388">
    <property type="entry name" value="WH-like_DNA-bd_sf"/>
</dbReference>
<dbReference type="SUPFAM" id="SSF46785">
    <property type="entry name" value="Winged helix' DNA-binding domain"/>
    <property type="match status" value="1"/>
</dbReference>
<dbReference type="PANTHER" id="PTHR30537">
    <property type="entry name" value="HTH-TYPE TRANSCRIPTIONAL REGULATOR"/>
    <property type="match status" value="1"/>
</dbReference>
<dbReference type="Pfam" id="PF03466">
    <property type="entry name" value="LysR_substrate"/>
    <property type="match status" value="1"/>
</dbReference>
<accession>A0A366FU15</accession>
<evidence type="ECO:0000259" key="6">
    <source>
        <dbReference type="PROSITE" id="PS50931"/>
    </source>
</evidence>
<evidence type="ECO:0000256" key="2">
    <source>
        <dbReference type="ARBA" id="ARBA00023015"/>
    </source>
</evidence>
<organism evidence="7 8">
    <name type="scientific">Roseiarcus fermentans</name>
    <dbReference type="NCBI Taxonomy" id="1473586"/>
    <lineage>
        <taxon>Bacteria</taxon>
        <taxon>Pseudomonadati</taxon>
        <taxon>Pseudomonadota</taxon>
        <taxon>Alphaproteobacteria</taxon>
        <taxon>Hyphomicrobiales</taxon>
        <taxon>Roseiarcaceae</taxon>
        <taxon>Roseiarcus</taxon>
    </lineage>
</organism>
<sequence length="329" mass="36462">MDRKWLPLNALRAFEAAGQHLSFTAAANSLTVAQSAVSRHVIVLESFLGVTLFERRPQQLVLTEAGRHILPVVTKSFDRIDQALGEVINEKGRPKRVLKVALPTSFAHRLAIPILRDFRAENAGITLEIVSKPSTGPDVDGDVDIAIVYSEPSVTDAIHDLLWMVRATPMCSPKLLESIDASDPARFIAANDLLHTRIDGRPRHFFWEMFVRSIGRPDIAVDRGLVFDAQQLAAQYAMSGDGIALIDPRLFHEEIKAGRLAQPFDDLWLEEGYGYYLTTHPEDLSNEAVALFRTWLIARFAARRIAESEPAQGEAPAAQAEAPKLRAAK</sequence>
<evidence type="ECO:0000313" key="8">
    <source>
        <dbReference type="Proteomes" id="UP000253529"/>
    </source>
</evidence>
<comment type="similarity">
    <text evidence="1">Belongs to the LysR transcriptional regulatory family.</text>
</comment>
<gene>
    <name evidence="7" type="ORF">DFR50_101116</name>
</gene>
<evidence type="ECO:0000256" key="3">
    <source>
        <dbReference type="ARBA" id="ARBA00023125"/>
    </source>
</evidence>
<keyword evidence="3" id="KW-0238">DNA-binding</keyword>
<dbReference type="InterPro" id="IPR000847">
    <property type="entry name" value="LysR_HTH_N"/>
</dbReference>
<dbReference type="InterPro" id="IPR036390">
    <property type="entry name" value="WH_DNA-bd_sf"/>
</dbReference>
<evidence type="ECO:0000256" key="5">
    <source>
        <dbReference type="SAM" id="MobiDB-lite"/>
    </source>
</evidence>
<evidence type="ECO:0000256" key="4">
    <source>
        <dbReference type="ARBA" id="ARBA00023163"/>
    </source>
</evidence>
<dbReference type="AlphaFoldDB" id="A0A366FU15"/>
<dbReference type="Proteomes" id="UP000253529">
    <property type="component" value="Unassembled WGS sequence"/>
</dbReference>
<dbReference type="Pfam" id="PF00126">
    <property type="entry name" value="HTH_1"/>
    <property type="match status" value="1"/>
</dbReference>
<keyword evidence="8" id="KW-1185">Reference proteome</keyword>
<dbReference type="GO" id="GO:0003700">
    <property type="term" value="F:DNA-binding transcription factor activity"/>
    <property type="evidence" value="ECO:0007669"/>
    <property type="project" value="InterPro"/>
</dbReference>
<dbReference type="GO" id="GO:0043565">
    <property type="term" value="F:sequence-specific DNA binding"/>
    <property type="evidence" value="ECO:0007669"/>
    <property type="project" value="TreeGrafter"/>
</dbReference>
<protein>
    <submittedName>
        <fullName evidence="7">LysR family glycine cleavage system transcriptional activator</fullName>
    </submittedName>
</protein>
<dbReference type="InterPro" id="IPR005119">
    <property type="entry name" value="LysR_subst-bd"/>
</dbReference>
<reference evidence="7 8" key="1">
    <citation type="submission" date="2018-06" db="EMBL/GenBank/DDBJ databases">
        <title>Genomic Encyclopedia of Type Strains, Phase IV (KMG-IV): sequencing the most valuable type-strain genomes for metagenomic binning, comparative biology and taxonomic classification.</title>
        <authorList>
            <person name="Goeker M."/>
        </authorList>
    </citation>
    <scope>NUCLEOTIDE SEQUENCE [LARGE SCALE GENOMIC DNA]</scope>
    <source>
        <strain evidence="7 8">DSM 24875</strain>
    </source>
</reference>
<dbReference type="RefSeq" id="WP_170152981.1">
    <property type="nucleotide sequence ID" value="NZ_QNRK01000001.1"/>
</dbReference>
<dbReference type="PRINTS" id="PR00039">
    <property type="entry name" value="HTHLYSR"/>
</dbReference>
<dbReference type="SUPFAM" id="SSF53850">
    <property type="entry name" value="Periplasmic binding protein-like II"/>
    <property type="match status" value="1"/>
</dbReference>
<name>A0A366FU15_9HYPH</name>
<dbReference type="PROSITE" id="PS50931">
    <property type="entry name" value="HTH_LYSR"/>
    <property type="match status" value="1"/>
</dbReference>
<proteinExistence type="inferred from homology"/>
<dbReference type="Gene3D" id="3.40.190.10">
    <property type="entry name" value="Periplasmic binding protein-like II"/>
    <property type="match status" value="2"/>
</dbReference>
<dbReference type="Gene3D" id="1.10.10.10">
    <property type="entry name" value="Winged helix-like DNA-binding domain superfamily/Winged helix DNA-binding domain"/>
    <property type="match status" value="1"/>
</dbReference>
<feature type="domain" description="HTH lysR-type" evidence="6">
    <location>
        <begin position="6"/>
        <end position="63"/>
    </location>
</feature>
<keyword evidence="4" id="KW-0804">Transcription</keyword>
<dbReference type="PANTHER" id="PTHR30537:SF26">
    <property type="entry name" value="GLYCINE CLEAVAGE SYSTEM TRANSCRIPTIONAL ACTIVATOR"/>
    <property type="match status" value="1"/>
</dbReference>
<dbReference type="EMBL" id="QNRK01000001">
    <property type="protein sequence ID" value="RBP18172.1"/>
    <property type="molecule type" value="Genomic_DNA"/>
</dbReference>
<dbReference type="GO" id="GO:0006351">
    <property type="term" value="P:DNA-templated transcription"/>
    <property type="evidence" value="ECO:0007669"/>
    <property type="project" value="TreeGrafter"/>
</dbReference>